<dbReference type="Gene3D" id="3.40.50.1820">
    <property type="entry name" value="alpha/beta hydrolase"/>
    <property type="match status" value="1"/>
</dbReference>
<comment type="caution">
    <text evidence="1">The sequence shown here is derived from an EMBL/GenBank/DDBJ whole genome shotgun (WGS) entry which is preliminary data.</text>
</comment>
<name>A0A917G4A7_9BACL</name>
<dbReference type="EMBL" id="BMGR01000018">
    <property type="protein sequence ID" value="GGG22253.1"/>
    <property type="molecule type" value="Genomic_DNA"/>
</dbReference>
<reference evidence="1" key="2">
    <citation type="submission" date="2020-09" db="EMBL/GenBank/DDBJ databases">
        <authorList>
            <person name="Sun Q."/>
            <person name="Zhou Y."/>
        </authorList>
    </citation>
    <scope>NUCLEOTIDE SEQUENCE</scope>
    <source>
        <strain evidence="1">CGMCC 1.12987</strain>
    </source>
</reference>
<evidence type="ECO:0008006" key="3">
    <source>
        <dbReference type="Google" id="ProtNLM"/>
    </source>
</evidence>
<sequence length="86" mass="10012">MAVTNHSFYKDTPTNVSMNYQLFLPHDFEPKKEKKYPLILFLHGVKKRGEDISLLNNYGLTWIAESKTDFLLLLLPHNAQQIQIGH</sequence>
<dbReference type="InterPro" id="IPR029058">
    <property type="entry name" value="AB_hydrolase_fold"/>
</dbReference>
<protein>
    <recommendedName>
        <fullName evidence="3">Phospholipase/carboxylesterase/thioesterase domain-containing protein</fullName>
    </recommendedName>
</protein>
<dbReference type="SUPFAM" id="SSF53474">
    <property type="entry name" value="alpha/beta-Hydrolases"/>
    <property type="match status" value="1"/>
</dbReference>
<dbReference type="AlphaFoldDB" id="A0A917G4A7"/>
<gene>
    <name evidence="1" type="ORF">GCM10010916_43630</name>
</gene>
<accession>A0A917G4A7</accession>
<evidence type="ECO:0000313" key="1">
    <source>
        <dbReference type="EMBL" id="GGG22253.1"/>
    </source>
</evidence>
<reference evidence="1" key="1">
    <citation type="journal article" date="2014" name="Int. J. Syst. Evol. Microbiol.">
        <title>Complete genome sequence of Corynebacterium casei LMG S-19264T (=DSM 44701T), isolated from a smear-ripened cheese.</title>
        <authorList>
            <consortium name="US DOE Joint Genome Institute (JGI-PGF)"/>
            <person name="Walter F."/>
            <person name="Albersmeier A."/>
            <person name="Kalinowski J."/>
            <person name="Ruckert C."/>
        </authorList>
    </citation>
    <scope>NUCLEOTIDE SEQUENCE</scope>
    <source>
        <strain evidence="1">CGMCC 1.12987</strain>
    </source>
</reference>
<organism evidence="1 2">
    <name type="scientific">Paenibacillus abyssi</name>
    <dbReference type="NCBI Taxonomy" id="1340531"/>
    <lineage>
        <taxon>Bacteria</taxon>
        <taxon>Bacillati</taxon>
        <taxon>Bacillota</taxon>
        <taxon>Bacilli</taxon>
        <taxon>Bacillales</taxon>
        <taxon>Paenibacillaceae</taxon>
        <taxon>Paenibacillus</taxon>
    </lineage>
</organism>
<evidence type="ECO:0000313" key="2">
    <source>
        <dbReference type="Proteomes" id="UP000644756"/>
    </source>
</evidence>
<proteinExistence type="predicted"/>
<dbReference type="RefSeq" id="WP_188533200.1">
    <property type="nucleotide sequence ID" value="NZ_BMGR01000018.1"/>
</dbReference>
<dbReference type="Proteomes" id="UP000644756">
    <property type="component" value="Unassembled WGS sequence"/>
</dbReference>
<keyword evidence="2" id="KW-1185">Reference proteome</keyword>